<feature type="compositionally biased region" description="Polar residues" evidence="2">
    <location>
        <begin position="708"/>
        <end position="725"/>
    </location>
</feature>
<proteinExistence type="inferred from homology"/>
<dbReference type="PANTHER" id="PTHR12372">
    <property type="entry name" value="PECANEX"/>
    <property type="match status" value="1"/>
</dbReference>
<keyword evidence="1" id="KW-1133">Transmembrane helix</keyword>
<keyword evidence="1" id="KW-0812">Transmembrane</keyword>
<feature type="region of interest" description="Disordered" evidence="2">
    <location>
        <begin position="414"/>
        <end position="450"/>
    </location>
</feature>
<accession>A0A8K0G032</accession>
<dbReference type="GO" id="GO:0005783">
    <property type="term" value="C:endoplasmic reticulum"/>
    <property type="evidence" value="ECO:0007669"/>
    <property type="project" value="TreeGrafter"/>
</dbReference>
<feature type="transmembrane region" description="Helical" evidence="1">
    <location>
        <begin position="66"/>
        <end position="87"/>
    </location>
</feature>
<dbReference type="AlphaFoldDB" id="A0A8K0G032"/>
<feature type="region of interest" description="Disordered" evidence="2">
    <location>
        <begin position="122"/>
        <end position="159"/>
    </location>
</feature>
<reference evidence="3" key="1">
    <citation type="submission" date="2019-08" db="EMBL/GenBank/DDBJ databases">
        <title>The genome of the North American firefly Photinus pyralis.</title>
        <authorList>
            <consortium name="Photinus pyralis genome working group"/>
            <person name="Fallon T.R."/>
            <person name="Sander Lower S.E."/>
            <person name="Weng J.-K."/>
        </authorList>
    </citation>
    <scope>NUCLEOTIDE SEQUENCE</scope>
    <source>
        <strain evidence="3">TRF0915ILg1</strain>
        <tissue evidence="3">Whole body</tissue>
    </source>
</reference>
<dbReference type="Proteomes" id="UP000801492">
    <property type="component" value="Unassembled WGS sequence"/>
</dbReference>
<comment type="caution">
    <text evidence="3">The sequence shown here is derived from an EMBL/GenBank/DDBJ whole genome shotgun (WGS) entry which is preliminary data.</text>
</comment>
<feature type="region of interest" description="Disordered" evidence="2">
    <location>
        <begin position="706"/>
        <end position="725"/>
    </location>
</feature>
<feature type="region of interest" description="Disordered" evidence="2">
    <location>
        <begin position="490"/>
        <end position="581"/>
    </location>
</feature>
<protein>
    <recommendedName>
        <fullName evidence="1">Pecanex-like protein</fullName>
    </recommendedName>
</protein>
<feature type="compositionally biased region" description="Low complexity" evidence="2">
    <location>
        <begin position="554"/>
        <end position="564"/>
    </location>
</feature>
<keyword evidence="4" id="KW-1185">Reference proteome</keyword>
<feature type="transmembrane region" description="Helical" evidence="1">
    <location>
        <begin position="40"/>
        <end position="59"/>
    </location>
</feature>
<comment type="similarity">
    <text evidence="1">Belongs to the pecanex family.</text>
</comment>
<dbReference type="OrthoDB" id="10037631at2759"/>
<feature type="compositionally biased region" description="Low complexity" evidence="2">
    <location>
        <begin position="492"/>
        <end position="502"/>
    </location>
</feature>
<dbReference type="EMBL" id="VTPC01090891">
    <property type="protein sequence ID" value="KAF2880888.1"/>
    <property type="molecule type" value="Genomic_DNA"/>
</dbReference>
<dbReference type="InterPro" id="IPR039797">
    <property type="entry name" value="Pecanex"/>
</dbReference>
<comment type="caution">
    <text evidence="1">Lacks conserved residue(s) required for the propagation of feature annotation.</text>
</comment>
<keyword evidence="1" id="KW-0472">Membrane</keyword>
<gene>
    <name evidence="3" type="ORF">ILUMI_25287</name>
</gene>
<dbReference type="GO" id="GO:0016020">
    <property type="term" value="C:membrane"/>
    <property type="evidence" value="ECO:0007669"/>
    <property type="project" value="UniProtKB-SubCell"/>
</dbReference>
<feature type="compositionally biased region" description="Low complexity" evidence="2">
    <location>
        <begin position="519"/>
        <end position="529"/>
    </location>
</feature>
<comment type="subcellular location">
    <subcellularLocation>
        <location evidence="1">Membrane</location>
        <topology evidence="1">Multi-pass membrane protein</topology>
    </subcellularLocation>
</comment>
<evidence type="ECO:0000313" key="3">
    <source>
        <dbReference type="EMBL" id="KAF2880888.1"/>
    </source>
</evidence>
<evidence type="ECO:0000256" key="1">
    <source>
        <dbReference type="RuleBase" id="RU367089"/>
    </source>
</evidence>
<sequence>MIDEPQMGSQTLEILRQGIWASLTGGWFYDPHQDVFCNTFHLYLWLFLLCLPFTIYLYFPPTLYIWYFYCGSVSLAFTIIKLVNYGLHHMYDTTECIQEEIQEDEWHNDKKEEEGIELQVLSKKRIPGTPRPPSRSLANIESGVVPSTDADSLDSGDFQRVENRDCKTSSIIDLKAEVHHKNSSESSEELTVQPVIEVLPYQAEAGDVEVLPKTSQQHRSNKSRKARRESGASSSSTKDEIKCSRSNSQKVKRQGSGDSQDGILLDRHRPSFPSVESEHNSPKLSRAPRRHSNFTNSSFSFIPSSTNDIKPTGSLELSYIDQNPNQTLTSEGFYFKSSSNKRGGVRRIRSTALETSCPPPLLTVHPNSLEIIGGSTKNAKNPLPPPSTTLVRNQHLNLCPYYGSEIVYPIAEQSDEHQTSHGPDSDLESLPRNSDSDYDENNEGSHSPLLVRLQHVDSVKMIRAVRTVPQNDKDLRRLHEYFPKLQEKCDHNSSCNLSVSSNKSDDIERTSATSKDALLDNNDNSNSSATPEMQDARTDCYATDNECSDKKLSDSNTSESSTSVECEESVLEKGDMSRSSTVKLKSSDKEIDNPYLDCNKFLEDIDLNENKYLETKNEVLITDFDEVISTGVKKRNRKNRKRKCSSCGKAEDTGNRSSLVELDLDLLFDDENEHIKRKSLERHKRDEWSSSTTVSLEHDVSKVLQEPAPSTRNLGKSLFQIDSNM</sequence>
<name>A0A8K0G032_IGNLU</name>
<dbReference type="GO" id="GO:0007029">
    <property type="term" value="P:endoplasmic reticulum organization"/>
    <property type="evidence" value="ECO:0007669"/>
    <property type="project" value="TreeGrafter"/>
</dbReference>
<feature type="region of interest" description="Disordered" evidence="2">
    <location>
        <begin position="207"/>
        <end position="299"/>
    </location>
</feature>
<evidence type="ECO:0000256" key="2">
    <source>
        <dbReference type="SAM" id="MobiDB-lite"/>
    </source>
</evidence>
<evidence type="ECO:0000313" key="4">
    <source>
        <dbReference type="Proteomes" id="UP000801492"/>
    </source>
</evidence>
<organism evidence="3 4">
    <name type="scientific">Ignelater luminosus</name>
    <name type="common">Cucubano</name>
    <name type="synonym">Pyrophorus luminosus</name>
    <dbReference type="NCBI Taxonomy" id="2038154"/>
    <lineage>
        <taxon>Eukaryota</taxon>
        <taxon>Metazoa</taxon>
        <taxon>Ecdysozoa</taxon>
        <taxon>Arthropoda</taxon>
        <taxon>Hexapoda</taxon>
        <taxon>Insecta</taxon>
        <taxon>Pterygota</taxon>
        <taxon>Neoptera</taxon>
        <taxon>Endopterygota</taxon>
        <taxon>Coleoptera</taxon>
        <taxon>Polyphaga</taxon>
        <taxon>Elateriformia</taxon>
        <taxon>Elateroidea</taxon>
        <taxon>Elateridae</taxon>
        <taxon>Agrypninae</taxon>
        <taxon>Pyrophorini</taxon>
        <taxon>Ignelater</taxon>
    </lineage>
</organism>
<dbReference type="PANTHER" id="PTHR12372:SF7">
    <property type="entry name" value="PROTEIN PECANEX"/>
    <property type="match status" value="1"/>
</dbReference>